<evidence type="ECO:0000313" key="4">
    <source>
        <dbReference type="Proteomes" id="UP000663832"/>
    </source>
</evidence>
<protein>
    <submittedName>
        <fullName evidence="3">Uncharacterized protein</fullName>
    </submittedName>
</protein>
<dbReference type="AlphaFoldDB" id="A0A814JXA6"/>
<comment type="caution">
    <text evidence="3">The sequence shown here is derived from an EMBL/GenBank/DDBJ whole genome shotgun (WGS) entry which is preliminary data.</text>
</comment>
<keyword evidence="4" id="KW-1185">Reference proteome</keyword>
<reference evidence="3" key="1">
    <citation type="submission" date="2021-02" db="EMBL/GenBank/DDBJ databases">
        <authorList>
            <person name="Nowell W R."/>
        </authorList>
    </citation>
    <scope>NUCLEOTIDE SEQUENCE</scope>
</reference>
<keyword evidence="1" id="KW-0472">Membrane</keyword>
<dbReference type="EMBL" id="CAJNOM010000099">
    <property type="protein sequence ID" value="CAF1043773.1"/>
    <property type="molecule type" value="Genomic_DNA"/>
</dbReference>
<evidence type="ECO:0000313" key="3">
    <source>
        <dbReference type="EMBL" id="CAF1043773.1"/>
    </source>
</evidence>
<feature type="transmembrane region" description="Helical" evidence="1">
    <location>
        <begin position="52"/>
        <end position="75"/>
    </location>
</feature>
<name>A0A814JXA6_9BILA</name>
<gene>
    <name evidence="2" type="ORF">BJG266_LOCUS17128</name>
    <name evidence="3" type="ORF">QVE165_LOCUS17220</name>
</gene>
<evidence type="ECO:0000313" key="2">
    <source>
        <dbReference type="EMBL" id="CAF1023497.1"/>
    </source>
</evidence>
<keyword evidence="1" id="KW-0812">Transmembrane</keyword>
<dbReference type="EMBL" id="CAJNOI010000082">
    <property type="protein sequence ID" value="CAF1023497.1"/>
    <property type="molecule type" value="Genomic_DNA"/>
</dbReference>
<proteinExistence type="predicted"/>
<sequence length="89" mass="9448">MGPKFSTCQVGSNVGIFGNGNSALIINGVSYNISNIFSAAANVFMQKYRSEFIIMQFTSIALVIISILLVARCLISRSAAGKGEIIPSD</sequence>
<dbReference type="Proteomes" id="UP000663877">
    <property type="component" value="Unassembled WGS sequence"/>
</dbReference>
<evidence type="ECO:0000256" key="1">
    <source>
        <dbReference type="SAM" id="Phobius"/>
    </source>
</evidence>
<organism evidence="3 4">
    <name type="scientific">Adineta steineri</name>
    <dbReference type="NCBI Taxonomy" id="433720"/>
    <lineage>
        <taxon>Eukaryota</taxon>
        <taxon>Metazoa</taxon>
        <taxon>Spiralia</taxon>
        <taxon>Gnathifera</taxon>
        <taxon>Rotifera</taxon>
        <taxon>Eurotatoria</taxon>
        <taxon>Bdelloidea</taxon>
        <taxon>Adinetida</taxon>
        <taxon>Adinetidae</taxon>
        <taxon>Adineta</taxon>
    </lineage>
</organism>
<dbReference type="Proteomes" id="UP000663832">
    <property type="component" value="Unassembled WGS sequence"/>
</dbReference>
<accession>A0A814JXA6</accession>
<keyword evidence="1" id="KW-1133">Transmembrane helix</keyword>